<dbReference type="EMBL" id="CAXLJM020000076">
    <property type="protein sequence ID" value="CAL8129030.1"/>
    <property type="molecule type" value="Genomic_DNA"/>
</dbReference>
<feature type="chain" id="PRO_5045748154" evidence="1">
    <location>
        <begin position="24"/>
        <end position="421"/>
    </location>
</feature>
<proteinExistence type="predicted"/>
<evidence type="ECO:0000313" key="2">
    <source>
        <dbReference type="EMBL" id="CAL8129030.1"/>
    </source>
</evidence>
<evidence type="ECO:0000313" key="3">
    <source>
        <dbReference type="Proteomes" id="UP001642540"/>
    </source>
</evidence>
<sequence>MKSWAITFLFVFTFFNFLQPSKGDHWLHLRVMRRVRDVSVQNNIQTQNESTHGTYHHHDETDFLTLEDGLSIREIYDLEKEWGNVKNGTLLEQQQDDQELSICEEGTFQNANNQTIEAIERTLKFYESHYHMMTTVDSMVGLLFLKRVDDENNQKFQKSYPLVSWAEDICTRLSGDEQKKCRALIRNTKSQFPPIKPHELVTHLVESGHWGVIGSEKEYLWARLNVECQTALLLRCEIPYICARTLFDPVPRSQYFLTHQALMRILAEESDCPNIQNYLENSVNDQLCTKMYLEAQLIAQMGYPHSLRDLFSEYVAFCGYLGYPNFIRSDWLQAIISWQSQSDYGCFIYDDEYLSPFDTTEVPINRINSASESGTVCAKNDEIESSGCDSKQEVCLTHFTSVSLSALAMNWYNIESYCGLH</sequence>
<dbReference type="Proteomes" id="UP001642540">
    <property type="component" value="Unassembled WGS sequence"/>
</dbReference>
<accession>A0ABP1RJ42</accession>
<protein>
    <submittedName>
        <fullName evidence="2">Uncharacterized protein</fullName>
    </submittedName>
</protein>
<dbReference type="Pfam" id="PF15882">
    <property type="entry name" value="DUF4735"/>
    <property type="match status" value="1"/>
</dbReference>
<dbReference type="InterPro" id="IPR031751">
    <property type="entry name" value="DUF4735"/>
</dbReference>
<feature type="signal peptide" evidence="1">
    <location>
        <begin position="1"/>
        <end position="23"/>
    </location>
</feature>
<comment type="caution">
    <text evidence="2">The sequence shown here is derived from an EMBL/GenBank/DDBJ whole genome shotgun (WGS) entry which is preliminary data.</text>
</comment>
<organism evidence="2 3">
    <name type="scientific">Orchesella dallaii</name>
    <dbReference type="NCBI Taxonomy" id="48710"/>
    <lineage>
        <taxon>Eukaryota</taxon>
        <taxon>Metazoa</taxon>
        <taxon>Ecdysozoa</taxon>
        <taxon>Arthropoda</taxon>
        <taxon>Hexapoda</taxon>
        <taxon>Collembola</taxon>
        <taxon>Entomobryomorpha</taxon>
        <taxon>Entomobryoidea</taxon>
        <taxon>Orchesellidae</taxon>
        <taxon>Orchesellinae</taxon>
        <taxon>Orchesella</taxon>
    </lineage>
</organism>
<dbReference type="PANTHER" id="PTHR33539">
    <property type="entry name" value="UPF0764 PROTEIN C16ORF89"/>
    <property type="match status" value="1"/>
</dbReference>
<reference evidence="2 3" key="1">
    <citation type="submission" date="2024-08" db="EMBL/GenBank/DDBJ databases">
        <authorList>
            <person name="Cucini C."/>
            <person name="Frati F."/>
        </authorList>
    </citation>
    <scope>NUCLEOTIDE SEQUENCE [LARGE SCALE GENOMIC DNA]</scope>
</reference>
<keyword evidence="1" id="KW-0732">Signal</keyword>
<name>A0ABP1RJ42_9HEXA</name>
<keyword evidence="3" id="KW-1185">Reference proteome</keyword>
<gene>
    <name evidence="2" type="ORF">ODALV1_LOCUS22790</name>
</gene>
<dbReference type="PANTHER" id="PTHR33539:SF1">
    <property type="entry name" value="UPF0764 PROTEIN C16ORF89"/>
    <property type="match status" value="1"/>
</dbReference>
<evidence type="ECO:0000256" key="1">
    <source>
        <dbReference type="SAM" id="SignalP"/>
    </source>
</evidence>